<proteinExistence type="predicted"/>
<keyword evidence="3" id="KW-1185">Reference proteome</keyword>
<reference evidence="2" key="1">
    <citation type="journal article" date="2022" name="bioRxiv">
        <title>Genomics of Preaxostyla Flagellates Illuminates Evolutionary Transitions and the Path Towards Mitochondrial Loss.</title>
        <authorList>
            <person name="Novak L.V.F."/>
            <person name="Treitli S.C."/>
            <person name="Pyrih J."/>
            <person name="Halakuc P."/>
            <person name="Pipaliya S.V."/>
            <person name="Vacek V."/>
            <person name="Brzon O."/>
            <person name="Soukal P."/>
            <person name="Eme L."/>
            <person name="Dacks J.B."/>
            <person name="Karnkowska A."/>
            <person name="Elias M."/>
            <person name="Hampl V."/>
        </authorList>
    </citation>
    <scope>NUCLEOTIDE SEQUENCE</scope>
    <source>
        <strain evidence="2">RCP-MX</strain>
    </source>
</reference>
<dbReference type="EMBL" id="JAPMOS010000165">
    <property type="protein sequence ID" value="KAJ4454334.1"/>
    <property type="molecule type" value="Genomic_DNA"/>
</dbReference>
<evidence type="ECO:0000313" key="3">
    <source>
        <dbReference type="Proteomes" id="UP001141327"/>
    </source>
</evidence>
<name>A0ABQ8U4R1_9EUKA</name>
<evidence type="ECO:0000256" key="1">
    <source>
        <dbReference type="SAM" id="MobiDB-lite"/>
    </source>
</evidence>
<comment type="caution">
    <text evidence="2">The sequence shown here is derived from an EMBL/GenBank/DDBJ whole genome shotgun (WGS) entry which is preliminary data.</text>
</comment>
<accession>A0ABQ8U4R1</accession>
<protein>
    <submittedName>
        <fullName evidence="2">Uncharacterized protein</fullName>
    </submittedName>
</protein>
<evidence type="ECO:0000313" key="2">
    <source>
        <dbReference type="EMBL" id="KAJ4454334.1"/>
    </source>
</evidence>
<dbReference type="Proteomes" id="UP001141327">
    <property type="component" value="Unassembled WGS sequence"/>
</dbReference>
<gene>
    <name evidence="2" type="ORF">PAPYR_10995</name>
</gene>
<sequence length="244" mass="26723">MSRAQHSVNAFERPSSKSHPVPGGFKGSIAGGRKSACARHDLPLSPLSRPAEVALPVEVGHQTVVDALWHPLAKLAREVGEVEVRTGCTFQAHLPRNWSLKKYMGHFLKFSTPRNLIFSTGFYGMCLWTGAAPSAFPELSMDECKGFSDIQLTIAGRPLFNLEVNSHTSRSVSSGRTTTSDIIGHEGVFGTCSHYAGALKYPTWEAPPKNFGTRSKKLWDPVKFQNGRRRTATSPVVRGTPTYV</sequence>
<feature type="region of interest" description="Disordered" evidence="1">
    <location>
        <begin position="1"/>
        <end position="25"/>
    </location>
</feature>
<organism evidence="2 3">
    <name type="scientific">Paratrimastix pyriformis</name>
    <dbReference type="NCBI Taxonomy" id="342808"/>
    <lineage>
        <taxon>Eukaryota</taxon>
        <taxon>Metamonada</taxon>
        <taxon>Preaxostyla</taxon>
        <taxon>Paratrimastigidae</taxon>
        <taxon>Paratrimastix</taxon>
    </lineage>
</organism>